<evidence type="ECO:0000313" key="1">
    <source>
        <dbReference type="EMBL" id="GAA1640474.1"/>
    </source>
</evidence>
<dbReference type="RefSeq" id="WP_344112345.1">
    <property type="nucleotide sequence ID" value="NZ_BAAANE010000005.1"/>
</dbReference>
<dbReference type="Proteomes" id="UP001501319">
    <property type="component" value="Unassembled WGS sequence"/>
</dbReference>
<name>A0ABP4R8C3_9ACTN</name>
<comment type="caution">
    <text evidence="1">The sequence shown here is derived from an EMBL/GenBank/DDBJ whole genome shotgun (WGS) entry which is preliminary data.</text>
</comment>
<proteinExistence type="predicted"/>
<sequence length="190" mass="20637">MITIEIDFSRAKPVGDRHHRRNTDFRWTGAAEPYGEIELWAGNVPRVATVTATGLPAVEVRYPDSARNGPLPLDERTTMTIDGVVVRITSGRGLAKKDRALRIEVGERSYTYLVTGTNVEELRDGDGNPLVEVKRLRGPKPIKLIIAPTARPEALALALALLMVDSKLTVTRAALSGALKIFDSGQGEPG</sequence>
<gene>
    <name evidence="1" type="ORF">GCM10009744_32860</name>
</gene>
<protein>
    <submittedName>
        <fullName evidence="1">Uncharacterized protein</fullName>
    </submittedName>
</protein>
<reference evidence="2" key="1">
    <citation type="journal article" date="2019" name="Int. J. Syst. Evol. Microbiol.">
        <title>The Global Catalogue of Microorganisms (GCM) 10K type strain sequencing project: providing services to taxonomists for standard genome sequencing and annotation.</title>
        <authorList>
            <consortium name="The Broad Institute Genomics Platform"/>
            <consortium name="The Broad Institute Genome Sequencing Center for Infectious Disease"/>
            <person name="Wu L."/>
            <person name="Ma J."/>
        </authorList>
    </citation>
    <scope>NUCLEOTIDE SEQUENCE [LARGE SCALE GENOMIC DNA]</scope>
    <source>
        <strain evidence="2">JCM 14306</strain>
    </source>
</reference>
<accession>A0ABP4R8C3</accession>
<keyword evidence="2" id="KW-1185">Reference proteome</keyword>
<dbReference type="EMBL" id="BAAANE010000005">
    <property type="protein sequence ID" value="GAA1640474.1"/>
    <property type="molecule type" value="Genomic_DNA"/>
</dbReference>
<organism evidence="1 2">
    <name type="scientific">Kribbella alba</name>
    <dbReference type="NCBI Taxonomy" id="190197"/>
    <lineage>
        <taxon>Bacteria</taxon>
        <taxon>Bacillati</taxon>
        <taxon>Actinomycetota</taxon>
        <taxon>Actinomycetes</taxon>
        <taxon>Propionibacteriales</taxon>
        <taxon>Kribbellaceae</taxon>
        <taxon>Kribbella</taxon>
    </lineage>
</organism>
<evidence type="ECO:0000313" key="2">
    <source>
        <dbReference type="Proteomes" id="UP001501319"/>
    </source>
</evidence>